<reference evidence="1 2" key="1">
    <citation type="submission" date="2019-10" db="EMBL/GenBank/DDBJ databases">
        <title>Paraburkholderia sp. isolated from nodules of Mimosa pudica from Brazilian Atlantic Forest soils.</title>
        <authorList>
            <person name="Paulitsch F."/>
            <person name="Hungria M."/>
            <person name="Dall'Agnol R."/>
        </authorList>
    </citation>
    <scope>NUCLEOTIDE SEQUENCE [LARGE SCALE GENOMIC DNA]</scope>
    <source>
        <strain evidence="1 2">CNPSo 3157</strain>
    </source>
</reference>
<keyword evidence="1" id="KW-0456">Lyase</keyword>
<keyword evidence="2" id="KW-1185">Reference proteome</keyword>
<proteinExistence type="predicted"/>
<organism evidence="1 2">
    <name type="scientific">Paraburkholderia franconis</name>
    <dbReference type="NCBI Taxonomy" id="2654983"/>
    <lineage>
        <taxon>Bacteria</taxon>
        <taxon>Pseudomonadati</taxon>
        <taxon>Pseudomonadota</taxon>
        <taxon>Betaproteobacteria</taxon>
        <taxon>Burkholderiales</taxon>
        <taxon>Burkholderiaceae</taxon>
        <taxon>Paraburkholderia</taxon>
    </lineage>
</organism>
<dbReference type="GO" id="GO:0047602">
    <property type="term" value="F:acetoacetate decarboxylase activity"/>
    <property type="evidence" value="ECO:0007669"/>
    <property type="project" value="UniProtKB-EC"/>
</dbReference>
<gene>
    <name evidence="1" type="ORF">GCT13_40530</name>
</gene>
<evidence type="ECO:0000313" key="2">
    <source>
        <dbReference type="Proteomes" id="UP000484381"/>
    </source>
</evidence>
<sequence>MKREDVLALPSMPAASPSYPRGPYRFIDREYLIITYETDADALRDALPEPLQPDGSNTALFEFIRMPDSAGFGDYTESGVVIPARLGDEHVNFTAQMYLDDEPPIAGGREIWGFPKKHARPRLSVVQDTLTGTLEYAGVQIAVGTMGYKHQHLLYDVEGRRACSPASIIDKMSTTQVNLKVIPGVDGTPAIAQLVGYNLADIRVKGAWSGPARLGLVPHVNAPVADLPVKRVFGAVHFIADITLPYGRVLHDYMEVVPRHEAATWCSASNRSATGGASRG</sequence>
<protein>
    <submittedName>
        <fullName evidence="1">Acetoacetate decarboxylase</fullName>
        <ecNumber evidence="1">4.1.1.4</ecNumber>
    </submittedName>
</protein>
<dbReference type="Gene3D" id="2.40.400.10">
    <property type="entry name" value="Acetoacetate decarboxylase-like"/>
    <property type="match status" value="1"/>
</dbReference>
<dbReference type="EC" id="4.1.1.4" evidence="1"/>
<dbReference type="EMBL" id="WHNP01000083">
    <property type="protein sequence ID" value="MPW22912.1"/>
    <property type="molecule type" value="Genomic_DNA"/>
</dbReference>
<name>A0A7X1NJC7_9BURK</name>
<dbReference type="RefSeq" id="WP_152767482.1">
    <property type="nucleotide sequence ID" value="NZ_WHNP01000083.1"/>
</dbReference>
<dbReference type="InterPro" id="IPR010451">
    <property type="entry name" value="Acetoacetate_decarboxylase"/>
</dbReference>
<accession>A0A7X1NJC7</accession>
<comment type="caution">
    <text evidence="1">The sequence shown here is derived from an EMBL/GenBank/DDBJ whole genome shotgun (WGS) entry which is preliminary data.</text>
</comment>
<dbReference type="AlphaFoldDB" id="A0A7X1NJC7"/>
<evidence type="ECO:0000313" key="1">
    <source>
        <dbReference type="EMBL" id="MPW22912.1"/>
    </source>
</evidence>
<dbReference type="SUPFAM" id="SSF160104">
    <property type="entry name" value="Acetoacetate decarboxylase-like"/>
    <property type="match status" value="1"/>
</dbReference>
<dbReference type="Proteomes" id="UP000484381">
    <property type="component" value="Unassembled WGS sequence"/>
</dbReference>
<dbReference type="Pfam" id="PF06314">
    <property type="entry name" value="ADC"/>
    <property type="match status" value="1"/>
</dbReference>
<dbReference type="InterPro" id="IPR023375">
    <property type="entry name" value="ADC_dom_sf"/>
</dbReference>
<dbReference type="NCBIfam" id="NF002614">
    <property type="entry name" value="PRK02265.1"/>
    <property type="match status" value="1"/>
</dbReference>